<dbReference type="EMBL" id="JASHIF010000002">
    <property type="protein sequence ID" value="MDI9858176.1"/>
    <property type="molecule type" value="Genomic_DNA"/>
</dbReference>
<protein>
    <submittedName>
        <fullName evidence="2">Uncharacterized protein</fullName>
    </submittedName>
</protein>
<reference evidence="2 3" key="1">
    <citation type="submission" date="2023-05" db="EMBL/GenBank/DDBJ databases">
        <title>Novel species of genus Flectobacillus isolated from stream in China.</title>
        <authorList>
            <person name="Lu H."/>
        </authorList>
    </citation>
    <scope>NUCLEOTIDE SEQUENCE [LARGE SCALE GENOMIC DNA]</scope>
    <source>
        <strain evidence="2 3">KCTC 42575</strain>
    </source>
</reference>
<accession>A0ABT6Y4G9</accession>
<feature type="transmembrane region" description="Helical" evidence="1">
    <location>
        <begin position="135"/>
        <end position="153"/>
    </location>
</feature>
<keyword evidence="1" id="KW-1133">Transmembrane helix</keyword>
<keyword evidence="3" id="KW-1185">Reference proteome</keyword>
<comment type="caution">
    <text evidence="2">The sequence shown here is derived from an EMBL/GenBank/DDBJ whole genome shotgun (WGS) entry which is preliminary data.</text>
</comment>
<name>A0ABT6Y4G9_9BACT</name>
<proteinExistence type="predicted"/>
<evidence type="ECO:0000256" key="1">
    <source>
        <dbReference type="SAM" id="Phobius"/>
    </source>
</evidence>
<keyword evidence="1" id="KW-0812">Transmembrane</keyword>
<sequence length="171" mass="19129">MTDSILTKDIKAKIKKLAYYQIIGGLVGTLLSIYSIIKSESPASYIYFLAATLMVFNFFTIFSGQQLITGKIKRGLLISLICQIPQIINFTIAGFGFTLVSGILISIGVDYTQSFKLVMNSGFSMLAFNWNNQDASIIFNINIVAAFWTAQIVKIQEEIKYRERLLEGLTL</sequence>
<dbReference type="RefSeq" id="WP_283343428.1">
    <property type="nucleotide sequence ID" value="NZ_JASHIF010000002.1"/>
</dbReference>
<keyword evidence="1" id="KW-0472">Membrane</keyword>
<feature type="transmembrane region" description="Helical" evidence="1">
    <location>
        <begin position="76"/>
        <end position="109"/>
    </location>
</feature>
<evidence type="ECO:0000313" key="2">
    <source>
        <dbReference type="EMBL" id="MDI9858176.1"/>
    </source>
</evidence>
<dbReference type="Proteomes" id="UP001236507">
    <property type="component" value="Unassembled WGS sequence"/>
</dbReference>
<organism evidence="2 3">
    <name type="scientific">Flectobacillus roseus</name>
    <dbReference type="NCBI Taxonomy" id="502259"/>
    <lineage>
        <taxon>Bacteria</taxon>
        <taxon>Pseudomonadati</taxon>
        <taxon>Bacteroidota</taxon>
        <taxon>Cytophagia</taxon>
        <taxon>Cytophagales</taxon>
        <taxon>Flectobacillaceae</taxon>
        <taxon>Flectobacillus</taxon>
    </lineage>
</organism>
<evidence type="ECO:0000313" key="3">
    <source>
        <dbReference type="Proteomes" id="UP001236507"/>
    </source>
</evidence>
<feature type="transmembrane region" description="Helical" evidence="1">
    <location>
        <begin position="17"/>
        <end position="37"/>
    </location>
</feature>
<feature type="transmembrane region" description="Helical" evidence="1">
    <location>
        <begin position="43"/>
        <end position="64"/>
    </location>
</feature>
<gene>
    <name evidence="2" type="ORF">QM524_03030</name>
</gene>